<sequence>MVFHDREQRRFVESPSEGGETLRLIPSNREVPDWERIEGVKATVSGEFVWVESKEVEGRGGEKCLKVTVVIFVAPKAWAKVVVPLVLGQGGGLGRLLREAREVREEWISRVRERFAFTAIERERFAGEGELPRACYPLDVKVPSFLFQGTDEGKIVRLLERGRSLGLSFGALWTLIRWEFETYKDGSEVRVEGSVELNPELGEDRVVRSETEFLVEVRRLALWKRRSWTTLASFSVHIRDAGGVRSSRAWRKPLLEAERRFEEDSRYLRTSLTSMTHLVETRFWDRTGDYEEALRQTLREDEETGRARCEDSLVEAATRLAGVRDLIRRCAQEGIRGISDLEIANLALAASEEKKLRDSWWTVTSEESEREGAGEDSREEKGGSEEEEDSEDSTDDSEGDEPEDNADDRVTEAPRGVPVESRWADPMDAEARIGEAQEFPRDRQGYRPLRAEEEECQDRRDLREGRSAETGGRPRRWVERIPEAVTGERQALVGQRIGTEMRMPAREGAVEGSRGLPIESWWADLPDARMGEALEFPRDRVGCRPPRRGEEGGPSKRDLRDERPAEAGSRPRRWAERESDAAWAPREITGRSQGVEAWRGFKGQDHARWETDWPNEESRYGEDPWGPPRPRAQIEEPDPSWYKPYDPAIDGPMEGPYFRRYDDRRVPYYDVNLGLEALFFDGRDVTGFMEKWESYAYRKRFSEREWIDYFIQHSDPELDRAIRAIYPAVGRWRTFGTSLLRTFACDDLIPTVEGLRRITRGERASLVTFTRRFKRLSQALVDRGMLSEVDRCVMFMLHLPEEKRKEVLEKAPRDSANFEKVAKVVFTGGGMDVREYMKETLDMALRNMRGTRNDGPRGNDRPPPGPPGPRWGERPTGWRNESSGQGGWRNGREIGGNRGSDWGNSHWKDARDGRWGDTPQARTSGPWPECTLLEYLAASKSVREELLSITRKVRVQLAGGPTVPVEGPTKEEVQASRITMEELPVNFFSGEEAKKFYVLGSGQLQAVVSRKKMRVLVDNGSKSTVCRDSIAQEMGLEIDRGVSMSMVVADNKLQPVEGVCHSPVIEVAGVEATVPIFSVKECSSELILGRTWLSAVHATTVDLPEGSQTLSIQSPDGIRVVLKTVDVQDERNRTSVARRKGSQSRVCRVRLEEVPLTDRGPKGDQLEVEDVGDRIVINGMGYEKEDKEEEFGGCVSMSFLEVYP</sequence>
<protein>
    <submittedName>
        <fullName evidence="2">Uncharacterized protein</fullName>
    </submittedName>
</protein>
<feature type="compositionally biased region" description="Basic and acidic residues" evidence="1">
    <location>
        <begin position="370"/>
        <end position="384"/>
    </location>
</feature>
<feature type="region of interest" description="Disordered" evidence="1">
    <location>
        <begin position="848"/>
        <end position="927"/>
    </location>
</feature>
<feature type="compositionally biased region" description="Gly residues" evidence="1">
    <location>
        <begin position="884"/>
        <end position="898"/>
    </location>
</feature>
<evidence type="ECO:0000313" key="2">
    <source>
        <dbReference type="EMBL" id="GBG85253.1"/>
    </source>
</evidence>
<feature type="compositionally biased region" description="Basic and acidic residues" evidence="1">
    <location>
        <begin position="610"/>
        <end position="622"/>
    </location>
</feature>
<dbReference type="CDD" id="cd00303">
    <property type="entry name" value="retropepsin_like"/>
    <property type="match status" value="1"/>
</dbReference>
<feature type="region of interest" description="Disordered" evidence="1">
    <location>
        <begin position="610"/>
        <end position="642"/>
    </location>
</feature>
<keyword evidence="3" id="KW-1185">Reference proteome</keyword>
<dbReference type="Proteomes" id="UP000265515">
    <property type="component" value="Unassembled WGS sequence"/>
</dbReference>
<feature type="compositionally biased region" description="Basic and acidic residues" evidence="1">
    <location>
        <begin position="422"/>
        <end position="467"/>
    </location>
</feature>
<dbReference type="EMBL" id="BFEA01000511">
    <property type="protein sequence ID" value="GBG85253.1"/>
    <property type="molecule type" value="Genomic_DNA"/>
</dbReference>
<feature type="compositionally biased region" description="Basic and acidic residues" evidence="1">
    <location>
        <begin position="534"/>
        <end position="565"/>
    </location>
</feature>
<organism evidence="2 3">
    <name type="scientific">Chara braunii</name>
    <name type="common">Braun's stonewort</name>
    <dbReference type="NCBI Taxonomy" id="69332"/>
    <lineage>
        <taxon>Eukaryota</taxon>
        <taxon>Viridiplantae</taxon>
        <taxon>Streptophyta</taxon>
        <taxon>Charophyceae</taxon>
        <taxon>Charales</taxon>
        <taxon>Characeae</taxon>
        <taxon>Chara</taxon>
    </lineage>
</organism>
<dbReference type="Gene3D" id="2.40.70.10">
    <property type="entry name" value="Acid Proteases"/>
    <property type="match status" value="1"/>
</dbReference>
<name>A0A388LSP8_CHABU</name>
<feature type="compositionally biased region" description="Basic and acidic residues" evidence="1">
    <location>
        <begin position="906"/>
        <end position="915"/>
    </location>
</feature>
<feature type="region of interest" description="Disordered" evidence="1">
    <location>
        <begin position="357"/>
        <end position="477"/>
    </location>
</feature>
<feature type="compositionally biased region" description="Basic and acidic residues" evidence="1">
    <location>
        <begin position="851"/>
        <end position="860"/>
    </location>
</feature>
<dbReference type="OrthoDB" id="5597136at2759"/>
<dbReference type="Gramene" id="GBG85253">
    <property type="protein sequence ID" value="GBG85253"/>
    <property type="gene ID" value="CBR_g39819"/>
</dbReference>
<evidence type="ECO:0000256" key="1">
    <source>
        <dbReference type="SAM" id="MobiDB-lite"/>
    </source>
</evidence>
<reference evidence="2 3" key="1">
    <citation type="journal article" date="2018" name="Cell">
        <title>The Chara Genome: Secondary Complexity and Implications for Plant Terrestrialization.</title>
        <authorList>
            <person name="Nishiyama T."/>
            <person name="Sakayama H."/>
            <person name="Vries J.D."/>
            <person name="Buschmann H."/>
            <person name="Saint-Marcoux D."/>
            <person name="Ullrich K.K."/>
            <person name="Haas F.B."/>
            <person name="Vanderstraeten L."/>
            <person name="Becker D."/>
            <person name="Lang D."/>
            <person name="Vosolsobe S."/>
            <person name="Rombauts S."/>
            <person name="Wilhelmsson P.K.I."/>
            <person name="Janitza P."/>
            <person name="Kern R."/>
            <person name="Heyl A."/>
            <person name="Rumpler F."/>
            <person name="Villalobos L.I.A.C."/>
            <person name="Clay J.M."/>
            <person name="Skokan R."/>
            <person name="Toyoda A."/>
            <person name="Suzuki Y."/>
            <person name="Kagoshima H."/>
            <person name="Schijlen E."/>
            <person name="Tajeshwar N."/>
            <person name="Catarino B."/>
            <person name="Hetherington A.J."/>
            <person name="Saltykova A."/>
            <person name="Bonnot C."/>
            <person name="Breuninger H."/>
            <person name="Symeonidi A."/>
            <person name="Radhakrishnan G.V."/>
            <person name="Van Nieuwerburgh F."/>
            <person name="Deforce D."/>
            <person name="Chang C."/>
            <person name="Karol K.G."/>
            <person name="Hedrich R."/>
            <person name="Ulvskov P."/>
            <person name="Glockner G."/>
            <person name="Delwiche C.F."/>
            <person name="Petrasek J."/>
            <person name="Van de Peer Y."/>
            <person name="Friml J."/>
            <person name="Beilby M."/>
            <person name="Dolan L."/>
            <person name="Kohara Y."/>
            <person name="Sugano S."/>
            <person name="Fujiyama A."/>
            <person name="Delaux P.-M."/>
            <person name="Quint M."/>
            <person name="TheiBen G."/>
            <person name="Hagemann M."/>
            <person name="Harholt J."/>
            <person name="Dunand C."/>
            <person name="Zachgo S."/>
            <person name="Langdale J."/>
            <person name="Maumus F."/>
            <person name="Straeten D.V.D."/>
            <person name="Gould S.B."/>
            <person name="Rensing S.A."/>
        </authorList>
    </citation>
    <scope>NUCLEOTIDE SEQUENCE [LARGE SCALE GENOMIC DNA]</scope>
    <source>
        <strain evidence="2 3">S276</strain>
    </source>
</reference>
<proteinExistence type="predicted"/>
<feature type="compositionally biased region" description="Acidic residues" evidence="1">
    <location>
        <begin position="385"/>
        <end position="406"/>
    </location>
</feature>
<dbReference type="InterPro" id="IPR021109">
    <property type="entry name" value="Peptidase_aspartic_dom_sf"/>
</dbReference>
<gene>
    <name evidence="2" type="ORF">CBR_g39819</name>
</gene>
<accession>A0A388LSP8</accession>
<comment type="caution">
    <text evidence="2">The sequence shown here is derived from an EMBL/GenBank/DDBJ whole genome shotgun (WGS) entry which is preliminary data.</text>
</comment>
<dbReference type="AlphaFoldDB" id="A0A388LSP8"/>
<feature type="region of interest" description="Disordered" evidence="1">
    <location>
        <begin position="534"/>
        <end position="589"/>
    </location>
</feature>
<evidence type="ECO:0000313" key="3">
    <source>
        <dbReference type="Proteomes" id="UP000265515"/>
    </source>
</evidence>